<sequence>MKNNLVLLALLAVMSVSCKAVEEVSINEKLKDERIKAFCIDWNWGPPGPFARPGLWADADPKEHLEWYKELGVNTIQTFAVSCNGYAWYDSDVVPQQPGLKHDFLTEMVELGHAEGMRVMGYFCIAANTRWGKENPDQTIGLERHHIPLTDEYLDLLARSIEDALVKTNMDGFMVDWVWGPRTLSWNPANEQPWLECEKELFEQVMGKPFPGEDKLTDEDHLKYEQITVERCWDVIYKTAKRVKPDCIIWLSCAHPTHPSVLGSKMFEQVDWLMNENPKTEYIHKARHTAGPNTKIMQCLVGWGENHDAQTFLDDPKNDDIGIYGFAAADPETGFPKKQDANTRNIEALRKVFNEE</sequence>
<feature type="signal peptide" evidence="1">
    <location>
        <begin position="1"/>
        <end position="20"/>
    </location>
</feature>
<feature type="chain" id="PRO_5003070898" evidence="1">
    <location>
        <begin position="21"/>
        <end position="356"/>
    </location>
</feature>
<keyword evidence="3" id="KW-1185">Reference proteome</keyword>
<reference evidence="2 3" key="1">
    <citation type="journal article" date="2010" name="Stand. Genomic Sci.">
        <title>Complete genome sequence of Coraliomargarita akajimensis type strain (04OKA010-24).</title>
        <authorList>
            <person name="Mavromatis K."/>
            <person name="Abt B."/>
            <person name="Brambilla E."/>
            <person name="Lapidus A."/>
            <person name="Copeland A."/>
            <person name="Deshpande S."/>
            <person name="Nolan M."/>
            <person name="Lucas S."/>
            <person name="Tice H."/>
            <person name="Cheng J.F."/>
            <person name="Han C."/>
            <person name="Detter J.C."/>
            <person name="Woyke T."/>
            <person name="Goodwin L."/>
            <person name="Pitluck S."/>
            <person name="Held B."/>
            <person name="Brettin T."/>
            <person name="Tapia R."/>
            <person name="Ivanova N."/>
            <person name="Mikhailova N."/>
            <person name="Pati A."/>
            <person name="Liolios K."/>
            <person name="Chen A."/>
            <person name="Palaniappan K."/>
            <person name="Land M."/>
            <person name="Hauser L."/>
            <person name="Chang Y.J."/>
            <person name="Jeffries C.D."/>
            <person name="Rohde M."/>
            <person name="Goker M."/>
            <person name="Bristow J."/>
            <person name="Eisen J.A."/>
            <person name="Markowitz V."/>
            <person name="Hugenholtz P."/>
            <person name="Klenk H.P."/>
            <person name="Kyrpides N.C."/>
        </authorList>
    </citation>
    <scope>NUCLEOTIDE SEQUENCE [LARGE SCALE GENOMIC DNA]</scope>
    <source>
        <strain evidence="3">DSM 45221 / IAM 15411 / JCM 23193 / KCTC 12865</strain>
    </source>
</reference>
<dbReference type="SUPFAM" id="SSF51445">
    <property type="entry name" value="(Trans)glycosidases"/>
    <property type="match status" value="1"/>
</dbReference>
<accession>D5ENB6</accession>
<gene>
    <name evidence="2" type="ordered locus">Caka_0526</name>
</gene>
<dbReference type="STRING" id="583355.Caka_0526"/>
<dbReference type="EMBL" id="CP001998">
    <property type="protein sequence ID" value="ADE53551.1"/>
    <property type="molecule type" value="Genomic_DNA"/>
</dbReference>
<dbReference type="RefSeq" id="WP_013042276.1">
    <property type="nucleotide sequence ID" value="NC_014008.1"/>
</dbReference>
<protein>
    <submittedName>
        <fullName evidence="2">Uncharacterized protein</fullName>
    </submittedName>
</protein>
<dbReference type="AlphaFoldDB" id="D5ENB6"/>
<dbReference type="eggNOG" id="COG1649">
    <property type="taxonomic scope" value="Bacteria"/>
</dbReference>
<keyword evidence="1" id="KW-0732">Signal</keyword>
<dbReference type="Proteomes" id="UP000000925">
    <property type="component" value="Chromosome"/>
</dbReference>
<dbReference type="PROSITE" id="PS51257">
    <property type="entry name" value="PROKAR_LIPOPROTEIN"/>
    <property type="match status" value="1"/>
</dbReference>
<dbReference type="KEGG" id="caa:Caka_0526"/>
<evidence type="ECO:0000256" key="1">
    <source>
        <dbReference type="SAM" id="SignalP"/>
    </source>
</evidence>
<dbReference type="InterPro" id="IPR028212">
    <property type="entry name" value="GHL6"/>
</dbReference>
<dbReference type="InterPro" id="IPR017853">
    <property type="entry name" value="GH"/>
</dbReference>
<dbReference type="OrthoDB" id="9780891at2"/>
<evidence type="ECO:0000313" key="2">
    <source>
        <dbReference type="EMBL" id="ADE53551.1"/>
    </source>
</evidence>
<proteinExistence type="predicted"/>
<dbReference type="Pfam" id="PF14871">
    <property type="entry name" value="GHL6"/>
    <property type="match status" value="1"/>
</dbReference>
<dbReference type="HOGENOM" id="CLU_777813_0_0_0"/>
<name>D5ENB6_CORAD</name>
<organism evidence="2 3">
    <name type="scientific">Coraliomargarita akajimensis (strain DSM 45221 / IAM 15411 / JCM 23193 / KCTC 12865 / 04OKA010-24)</name>
    <dbReference type="NCBI Taxonomy" id="583355"/>
    <lineage>
        <taxon>Bacteria</taxon>
        <taxon>Pseudomonadati</taxon>
        <taxon>Verrucomicrobiota</taxon>
        <taxon>Opitutia</taxon>
        <taxon>Puniceicoccales</taxon>
        <taxon>Coraliomargaritaceae</taxon>
        <taxon>Coraliomargarita</taxon>
    </lineage>
</organism>
<dbReference type="Gene3D" id="3.20.20.80">
    <property type="entry name" value="Glycosidases"/>
    <property type="match status" value="1"/>
</dbReference>
<evidence type="ECO:0000313" key="3">
    <source>
        <dbReference type="Proteomes" id="UP000000925"/>
    </source>
</evidence>